<reference evidence="2 3" key="1">
    <citation type="journal article" date="2020" name="IScience">
        <title>Genome Sequencing of the Endangered Kingdonia uniflora (Circaeasteraceae, Ranunculales) Reveals Potential Mechanisms of Evolutionary Specialization.</title>
        <authorList>
            <person name="Sun Y."/>
            <person name="Deng T."/>
            <person name="Zhang A."/>
            <person name="Moore M.J."/>
            <person name="Landis J.B."/>
            <person name="Lin N."/>
            <person name="Zhang H."/>
            <person name="Zhang X."/>
            <person name="Huang J."/>
            <person name="Zhang X."/>
            <person name="Sun H."/>
            <person name="Wang H."/>
        </authorList>
    </citation>
    <scope>NUCLEOTIDE SEQUENCE [LARGE SCALE GENOMIC DNA]</scope>
    <source>
        <strain evidence="2">TB1705</strain>
        <tissue evidence="2">Leaf</tissue>
    </source>
</reference>
<name>A0A7J7L5L8_9MAGN</name>
<keyword evidence="1" id="KW-1133">Transmembrane helix</keyword>
<dbReference type="EMBL" id="JACGCM010002618">
    <property type="protein sequence ID" value="KAF6137907.1"/>
    <property type="molecule type" value="Genomic_DNA"/>
</dbReference>
<dbReference type="Proteomes" id="UP000541444">
    <property type="component" value="Unassembled WGS sequence"/>
</dbReference>
<proteinExistence type="predicted"/>
<keyword evidence="1" id="KW-0812">Transmembrane</keyword>
<keyword evidence="3" id="KW-1185">Reference proteome</keyword>
<sequence>MVDTLSIILNRVMFCCYLLVSLSYVVLLYCVLEELEISISYCLGIILNRVYLHFSYVRVVYDDGLHLGYLVILVYLVQCGFASGLIWFNMGLYPKKLTNRTLDPTRPTR</sequence>
<feature type="transmembrane region" description="Helical" evidence="1">
    <location>
        <begin position="67"/>
        <end position="88"/>
    </location>
</feature>
<protein>
    <submittedName>
        <fullName evidence="2">Uncharacterized protein</fullName>
    </submittedName>
</protein>
<keyword evidence="1" id="KW-0472">Membrane</keyword>
<dbReference type="AlphaFoldDB" id="A0A7J7L5L8"/>
<evidence type="ECO:0000313" key="3">
    <source>
        <dbReference type="Proteomes" id="UP000541444"/>
    </source>
</evidence>
<evidence type="ECO:0000256" key="1">
    <source>
        <dbReference type="SAM" id="Phobius"/>
    </source>
</evidence>
<organism evidence="2 3">
    <name type="scientific">Kingdonia uniflora</name>
    <dbReference type="NCBI Taxonomy" id="39325"/>
    <lineage>
        <taxon>Eukaryota</taxon>
        <taxon>Viridiplantae</taxon>
        <taxon>Streptophyta</taxon>
        <taxon>Embryophyta</taxon>
        <taxon>Tracheophyta</taxon>
        <taxon>Spermatophyta</taxon>
        <taxon>Magnoliopsida</taxon>
        <taxon>Ranunculales</taxon>
        <taxon>Circaeasteraceae</taxon>
        <taxon>Kingdonia</taxon>
    </lineage>
</organism>
<feature type="non-terminal residue" evidence="2">
    <location>
        <position position="109"/>
    </location>
</feature>
<comment type="caution">
    <text evidence="2">The sequence shown here is derived from an EMBL/GenBank/DDBJ whole genome shotgun (WGS) entry which is preliminary data.</text>
</comment>
<evidence type="ECO:0000313" key="2">
    <source>
        <dbReference type="EMBL" id="KAF6137907.1"/>
    </source>
</evidence>
<feature type="transmembrane region" description="Helical" evidence="1">
    <location>
        <begin position="12"/>
        <end position="32"/>
    </location>
</feature>
<feature type="transmembrane region" description="Helical" evidence="1">
    <location>
        <begin position="39"/>
        <end position="61"/>
    </location>
</feature>
<accession>A0A7J7L5L8</accession>
<gene>
    <name evidence="2" type="ORF">GIB67_041780</name>
</gene>